<evidence type="ECO:0000313" key="3">
    <source>
        <dbReference type="Proteomes" id="UP000265515"/>
    </source>
</evidence>
<protein>
    <submittedName>
        <fullName evidence="2">Uncharacterized protein</fullName>
    </submittedName>
</protein>
<evidence type="ECO:0000256" key="1">
    <source>
        <dbReference type="SAM" id="MobiDB-lite"/>
    </source>
</evidence>
<keyword evidence="3" id="KW-1185">Reference proteome</keyword>
<reference evidence="2 3" key="1">
    <citation type="journal article" date="2018" name="Cell">
        <title>The Chara Genome: Secondary Complexity and Implications for Plant Terrestrialization.</title>
        <authorList>
            <person name="Nishiyama T."/>
            <person name="Sakayama H."/>
            <person name="Vries J.D."/>
            <person name="Buschmann H."/>
            <person name="Saint-Marcoux D."/>
            <person name="Ullrich K.K."/>
            <person name="Haas F.B."/>
            <person name="Vanderstraeten L."/>
            <person name="Becker D."/>
            <person name="Lang D."/>
            <person name="Vosolsobe S."/>
            <person name="Rombauts S."/>
            <person name="Wilhelmsson P.K.I."/>
            <person name="Janitza P."/>
            <person name="Kern R."/>
            <person name="Heyl A."/>
            <person name="Rumpler F."/>
            <person name="Villalobos L.I.A.C."/>
            <person name="Clay J.M."/>
            <person name="Skokan R."/>
            <person name="Toyoda A."/>
            <person name="Suzuki Y."/>
            <person name="Kagoshima H."/>
            <person name="Schijlen E."/>
            <person name="Tajeshwar N."/>
            <person name="Catarino B."/>
            <person name="Hetherington A.J."/>
            <person name="Saltykova A."/>
            <person name="Bonnot C."/>
            <person name="Breuninger H."/>
            <person name="Symeonidi A."/>
            <person name="Radhakrishnan G.V."/>
            <person name="Van Nieuwerburgh F."/>
            <person name="Deforce D."/>
            <person name="Chang C."/>
            <person name="Karol K.G."/>
            <person name="Hedrich R."/>
            <person name="Ulvskov P."/>
            <person name="Glockner G."/>
            <person name="Delwiche C.F."/>
            <person name="Petrasek J."/>
            <person name="Van de Peer Y."/>
            <person name="Friml J."/>
            <person name="Beilby M."/>
            <person name="Dolan L."/>
            <person name="Kohara Y."/>
            <person name="Sugano S."/>
            <person name="Fujiyama A."/>
            <person name="Delaux P.-M."/>
            <person name="Quint M."/>
            <person name="TheiBen G."/>
            <person name="Hagemann M."/>
            <person name="Harholt J."/>
            <person name="Dunand C."/>
            <person name="Zachgo S."/>
            <person name="Langdale J."/>
            <person name="Maumus F."/>
            <person name="Straeten D.V.D."/>
            <person name="Gould S.B."/>
            <person name="Rensing S.A."/>
        </authorList>
    </citation>
    <scope>NUCLEOTIDE SEQUENCE [LARGE SCALE GENOMIC DNA]</scope>
    <source>
        <strain evidence="2 3">S276</strain>
    </source>
</reference>
<evidence type="ECO:0000313" key="2">
    <source>
        <dbReference type="EMBL" id="GBG74870.1"/>
    </source>
</evidence>
<gene>
    <name evidence="2" type="ORF">CBR_g19383</name>
</gene>
<name>A0A388KXS1_CHABU</name>
<sequence length="184" mass="20096">MNGAESWYRVRARRYLPDEQGVSSTPCALPQPGAQSPIDVGMNRRGNRRDVPLEDDDDGDVPGGDSRRKAEISARTRVVAASVNRISAAAWIAAMLKKAANRRRSAQRWGRCTCRMTLIRPLGVSSRARITCSVAKLMAMVAGTGYLRERDEEGWTGDKQSSSSSAAEEETNKGGEGEEGRGRR</sequence>
<dbReference type="AlphaFoldDB" id="A0A388KXS1"/>
<organism evidence="2 3">
    <name type="scientific">Chara braunii</name>
    <name type="common">Braun's stonewort</name>
    <dbReference type="NCBI Taxonomy" id="69332"/>
    <lineage>
        <taxon>Eukaryota</taxon>
        <taxon>Viridiplantae</taxon>
        <taxon>Streptophyta</taxon>
        <taxon>Charophyceae</taxon>
        <taxon>Charales</taxon>
        <taxon>Characeae</taxon>
        <taxon>Chara</taxon>
    </lineage>
</organism>
<feature type="compositionally biased region" description="Basic and acidic residues" evidence="1">
    <location>
        <begin position="170"/>
        <end position="184"/>
    </location>
</feature>
<dbReference type="Proteomes" id="UP000265515">
    <property type="component" value="Unassembled WGS sequence"/>
</dbReference>
<feature type="region of interest" description="Disordered" evidence="1">
    <location>
        <begin position="19"/>
        <end position="70"/>
    </location>
</feature>
<dbReference type="EMBL" id="BFEA01000212">
    <property type="protein sequence ID" value="GBG74870.1"/>
    <property type="molecule type" value="Genomic_DNA"/>
</dbReference>
<comment type="caution">
    <text evidence="2">The sequence shown here is derived from an EMBL/GenBank/DDBJ whole genome shotgun (WGS) entry which is preliminary data.</text>
</comment>
<dbReference type="Gramene" id="GBG74870">
    <property type="protein sequence ID" value="GBG74870"/>
    <property type="gene ID" value="CBR_g19383"/>
</dbReference>
<proteinExistence type="predicted"/>
<accession>A0A388KXS1</accession>
<feature type="region of interest" description="Disordered" evidence="1">
    <location>
        <begin position="148"/>
        <end position="184"/>
    </location>
</feature>